<accession>A0ABU3GVK0</accession>
<comment type="caution">
    <text evidence="2">The sequence shown here is derived from an EMBL/GenBank/DDBJ whole genome shotgun (WGS) entry which is preliminary data.</text>
</comment>
<dbReference type="Pfam" id="PF13672">
    <property type="entry name" value="PP2C_2"/>
    <property type="match status" value="1"/>
</dbReference>
<dbReference type="SUPFAM" id="SSF81606">
    <property type="entry name" value="PP2C-like"/>
    <property type="match status" value="1"/>
</dbReference>
<feature type="domain" description="PPM-type phosphatase" evidence="1">
    <location>
        <begin position="1"/>
        <end position="234"/>
    </location>
</feature>
<evidence type="ECO:0000313" key="2">
    <source>
        <dbReference type="EMBL" id="MDT3403801.1"/>
    </source>
</evidence>
<name>A0ABU3GVK0_9SPHI</name>
<dbReference type="SMART" id="SM00332">
    <property type="entry name" value="PP2Cc"/>
    <property type="match status" value="1"/>
</dbReference>
<organism evidence="2 3">
    <name type="scientific">Mucilaginibacter terrae</name>
    <dbReference type="NCBI Taxonomy" id="1955052"/>
    <lineage>
        <taxon>Bacteria</taxon>
        <taxon>Pseudomonadati</taxon>
        <taxon>Bacteroidota</taxon>
        <taxon>Sphingobacteriia</taxon>
        <taxon>Sphingobacteriales</taxon>
        <taxon>Sphingobacteriaceae</taxon>
        <taxon>Mucilaginibacter</taxon>
    </lineage>
</organism>
<dbReference type="Gene3D" id="3.60.40.10">
    <property type="entry name" value="PPM-type phosphatase domain"/>
    <property type="match status" value="1"/>
</dbReference>
<keyword evidence="3" id="KW-1185">Reference proteome</keyword>
<dbReference type="CDD" id="cd00143">
    <property type="entry name" value="PP2Cc"/>
    <property type="match status" value="1"/>
</dbReference>
<dbReference type="SMART" id="SM00331">
    <property type="entry name" value="PP2C_SIG"/>
    <property type="match status" value="1"/>
</dbReference>
<protein>
    <submittedName>
        <fullName evidence="2">Serine/threonine protein phosphatase PrpC</fullName>
    </submittedName>
</protein>
<gene>
    <name evidence="2" type="ORF">QE417_002873</name>
</gene>
<dbReference type="EMBL" id="JAVLVU010000001">
    <property type="protein sequence ID" value="MDT3403801.1"/>
    <property type="molecule type" value="Genomic_DNA"/>
</dbReference>
<evidence type="ECO:0000259" key="1">
    <source>
        <dbReference type="PROSITE" id="PS51746"/>
    </source>
</evidence>
<proteinExistence type="predicted"/>
<evidence type="ECO:0000313" key="3">
    <source>
        <dbReference type="Proteomes" id="UP001258315"/>
    </source>
</evidence>
<dbReference type="Proteomes" id="UP001258315">
    <property type="component" value="Unassembled WGS sequence"/>
</dbReference>
<dbReference type="RefSeq" id="WP_311951107.1">
    <property type="nucleotide sequence ID" value="NZ_JAVLVU010000001.1"/>
</dbReference>
<dbReference type="PROSITE" id="PS51746">
    <property type="entry name" value="PPM_2"/>
    <property type="match status" value="1"/>
</dbReference>
<sequence>MKSIMHTHPGKRDVNQDFILAKNLNFDGFLFLVADGMGGYHDGEIASRLVAENISTYLSTANDININNIQKAVNKANLVIRQFKEKSGQKLGATVGGVVLASNQALCFWVGDVKIFHLKNNKLQNESYSHTLMNEVIDNSSITDTKQLNKYKHVVTRSVQGEVERSKIDYFKITNFSDSDSLFMCSDGVTDILSGIQIEHIFNSSNTHTDAMKIIEDRLVNEASDNFSMILISC</sequence>
<dbReference type="InterPro" id="IPR036457">
    <property type="entry name" value="PPM-type-like_dom_sf"/>
</dbReference>
<dbReference type="InterPro" id="IPR001932">
    <property type="entry name" value="PPM-type_phosphatase-like_dom"/>
</dbReference>
<reference evidence="3" key="1">
    <citation type="submission" date="2023-07" db="EMBL/GenBank/DDBJ databases">
        <title>Functional and genomic diversity of the sorghum phyllosphere microbiome.</title>
        <authorList>
            <person name="Shade A."/>
        </authorList>
    </citation>
    <scope>NUCLEOTIDE SEQUENCE [LARGE SCALE GENOMIC DNA]</scope>
    <source>
        <strain evidence="3">SORGH_AS_0422</strain>
    </source>
</reference>